<evidence type="ECO:0000313" key="2">
    <source>
        <dbReference type="EMBL" id="EWM52727.1"/>
    </source>
</evidence>
<dbReference type="RefSeq" id="WP_037299810.1">
    <property type="nucleotide sequence ID" value="NZ_ATAX01000028.1"/>
</dbReference>
<comment type="caution">
    <text evidence="2">The sequence shown here is derived from an EMBL/GenBank/DDBJ whole genome shotgun (WGS) entry which is preliminary data.</text>
</comment>
<name>W7UWK1_RUMFL</name>
<organism evidence="2 3">
    <name type="scientific">Ruminococcus flavefaciens 007c</name>
    <dbReference type="NCBI Taxonomy" id="1341157"/>
    <lineage>
        <taxon>Bacteria</taxon>
        <taxon>Bacillati</taxon>
        <taxon>Bacillota</taxon>
        <taxon>Clostridia</taxon>
        <taxon>Eubacteriales</taxon>
        <taxon>Oscillospiraceae</taxon>
        <taxon>Ruminococcus</taxon>
    </lineage>
</organism>
<feature type="region of interest" description="Disordered" evidence="1">
    <location>
        <begin position="38"/>
        <end position="64"/>
    </location>
</feature>
<dbReference type="Proteomes" id="UP000019365">
    <property type="component" value="Unassembled WGS sequence"/>
</dbReference>
<evidence type="ECO:0000313" key="3">
    <source>
        <dbReference type="Proteomes" id="UP000019365"/>
    </source>
</evidence>
<gene>
    <name evidence="2" type="ORF">RF007C_13915</name>
</gene>
<reference evidence="2 3" key="1">
    <citation type="journal article" date="2014" name="PLoS ONE">
        <title>Rumen cellulosomics: divergent fiber-degrading strategies revealed by comparative genome-wide analysis of six ruminococcal strains.</title>
        <authorList>
            <person name="Dassa B."/>
            <person name="Borovok I."/>
            <person name="Ruimy-Israeli V."/>
            <person name="Lamed R."/>
            <person name="Flint H.J."/>
            <person name="Duncan S.H."/>
            <person name="Henrissat B."/>
            <person name="Coutinho P."/>
            <person name="Morrison M."/>
            <person name="Mosoni P."/>
            <person name="Yeoman C.J."/>
            <person name="White B.A."/>
            <person name="Bayer E.A."/>
        </authorList>
    </citation>
    <scope>NUCLEOTIDE SEQUENCE [LARGE SCALE GENOMIC DNA]</scope>
    <source>
        <strain evidence="2 3">007c</strain>
    </source>
</reference>
<dbReference type="AlphaFoldDB" id="W7UWK1"/>
<protein>
    <submittedName>
        <fullName evidence="2">Uncharacterized protein</fullName>
    </submittedName>
</protein>
<dbReference type="EMBL" id="ATAX01000028">
    <property type="protein sequence ID" value="EWM52727.1"/>
    <property type="molecule type" value="Genomic_DNA"/>
</dbReference>
<proteinExistence type="predicted"/>
<keyword evidence="3" id="KW-1185">Reference proteome</keyword>
<dbReference type="OrthoDB" id="1828744at2"/>
<evidence type="ECO:0000256" key="1">
    <source>
        <dbReference type="SAM" id="MobiDB-lite"/>
    </source>
</evidence>
<accession>W7UWK1</accession>
<sequence length="64" mass="7263">MKRKKNDIPVPEPDKNEEYLCPSASWGDMTGLIPYNAAEDTSESSCREAYPYLSGYEGRKEEKS</sequence>
<dbReference type="PATRIC" id="fig|1341157.4.peg.2177"/>